<protein>
    <submittedName>
        <fullName evidence="3">Putative autotransporter adhesin-like protein</fullName>
    </submittedName>
</protein>
<evidence type="ECO:0000313" key="3">
    <source>
        <dbReference type="EMBL" id="TYP98342.1"/>
    </source>
</evidence>
<keyword evidence="1" id="KW-0732">Signal</keyword>
<reference evidence="3 4" key="1">
    <citation type="submission" date="2019-07" db="EMBL/GenBank/DDBJ databases">
        <title>Genomic Encyclopedia of Type Strains, Phase IV (KMG-IV): sequencing the most valuable type-strain genomes for metagenomic binning, comparative biology and taxonomic classification.</title>
        <authorList>
            <person name="Goeker M."/>
        </authorList>
    </citation>
    <scope>NUCLEOTIDE SEQUENCE [LARGE SCALE GENOMIC DNA]</scope>
    <source>
        <strain evidence="3 4">DSM 18961</strain>
    </source>
</reference>
<feature type="signal peptide" evidence="1">
    <location>
        <begin position="1"/>
        <end position="19"/>
    </location>
</feature>
<dbReference type="Pfam" id="PF10988">
    <property type="entry name" value="DUF2807"/>
    <property type="match status" value="1"/>
</dbReference>
<name>A0A5S5DU17_9FLAO</name>
<evidence type="ECO:0000259" key="2">
    <source>
        <dbReference type="Pfam" id="PF10988"/>
    </source>
</evidence>
<accession>A0A5S5DU17</accession>
<dbReference type="Proteomes" id="UP000323136">
    <property type="component" value="Unassembled WGS sequence"/>
</dbReference>
<organism evidence="3 4">
    <name type="scientific">Tenacibaculum adriaticum</name>
    <dbReference type="NCBI Taxonomy" id="413713"/>
    <lineage>
        <taxon>Bacteria</taxon>
        <taxon>Pseudomonadati</taxon>
        <taxon>Bacteroidota</taxon>
        <taxon>Flavobacteriia</taxon>
        <taxon>Flavobacteriales</taxon>
        <taxon>Flavobacteriaceae</taxon>
        <taxon>Tenacibaculum</taxon>
    </lineage>
</organism>
<dbReference type="InterPro" id="IPR021255">
    <property type="entry name" value="DUF2807"/>
</dbReference>
<feature type="domain" description="Putative auto-transporter adhesin head GIN" evidence="2">
    <location>
        <begin position="29"/>
        <end position="230"/>
    </location>
</feature>
<gene>
    <name evidence="3" type="ORF">C7447_103518</name>
</gene>
<comment type="caution">
    <text evidence="3">The sequence shown here is derived from an EMBL/GenBank/DDBJ whole genome shotgun (WGS) entry which is preliminary data.</text>
</comment>
<dbReference type="AlphaFoldDB" id="A0A5S5DU17"/>
<evidence type="ECO:0000256" key="1">
    <source>
        <dbReference type="SAM" id="SignalP"/>
    </source>
</evidence>
<feature type="chain" id="PRO_5024275452" evidence="1">
    <location>
        <begin position="20"/>
        <end position="247"/>
    </location>
</feature>
<dbReference type="RefSeq" id="WP_170246007.1">
    <property type="nucleotide sequence ID" value="NZ_VNIA01000003.1"/>
</dbReference>
<dbReference type="EMBL" id="VNIA01000003">
    <property type="protein sequence ID" value="TYP98342.1"/>
    <property type="molecule type" value="Genomic_DNA"/>
</dbReference>
<keyword evidence="4" id="KW-1185">Reference proteome</keyword>
<sequence>MIKTVINIICLLVLQVASAQVKEIKGLKDFNKIIVSPHIEAIFKQGNNNSVVIEDISVPVEKFKIEVEDKTLQVYLEGAKTVTKNKTIKHNGYKQKKSIYKNRVARVIITYKSVDIFSLRGEEKHVFESTIAQENCVFRIYGASEVTIKNIDLKSLKVATYGESVLNIDLGKVEKQKITAYGESKIFMDNVKSNETKLTAYGDGTFRFNIHNKFKVSSFGEAVILYRGSPKLKKGIVLGKSTIRNIE</sequence>
<proteinExistence type="predicted"/>
<evidence type="ECO:0000313" key="4">
    <source>
        <dbReference type="Proteomes" id="UP000323136"/>
    </source>
</evidence>
<dbReference type="Gene3D" id="2.160.20.120">
    <property type="match status" value="1"/>
</dbReference>